<protein>
    <recommendedName>
        <fullName evidence="3">Oxidoreductase FAD/NAD(P)-binding domain-containing protein</fullName>
    </recommendedName>
</protein>
<evidence type="ECO:0000313" key="2">
    <source>
        <dbReference type="Proteomes" id="UP000013024"/>
    </source>
</evidence>
<dbReference type="InterPro" id="IPR039261">
    <property type="entry name" value="FNR_nucleotide-bd"/>
</dbReference>
<proteinExistence type="predicted"/>
<name>A0ABP2UHT9_ACICA</name>
<evidence type="ECO:0008006" key="3">
    <source>
        <dbReference type="Google" id="ProtNLM"/>
    </source>
</evidence>
<dbReference type="Proteomes" id="UP000013024">
    <property type="component" value="Unassembled WGS sequence"/>
</dbReference>
<accession>A0ABP2UHT9</accession>
<sequence length="90" mass="10252">MFSYVEAESCVLNLGELISLQSKEIHVYVCGLKPIIDAVINCCNKHCYLDEYIHWERLASTVPEDGEAFTDVLGKSNQEMKSKVTSQFYK</sequence>
<dbReference type="EMBL" id="APQI01000004">
    <property type="protein sequence ID" value="ENV99980.1"/>
    <property type="molecule type" value="Genomic_DNA"/>
</dbReference>
<evidence type="ECO:0000313" key="1">
    <source>
        <dbReference type="EMBL" id="ENV99980.1"/>
    </source>
</evidence>
<gene>
    <name evidence="1" type="ORF">F936_03069</name>
</gene>
<keyword evidence="2" id="KW-1185">Reference proteome</keyword>
<reference evidence="1 2" key="1">
    <citation type="submission" date="2013-02" db="EMBL/GenBank/DDBJ databases">
        <title>The Genome Sequence of Acinetobacter calcoaceticus CIP 81.8.</title>
        <authorList>
            <consortium name="The Broad Institute Genome Sequencing Platform"/>
            <consortium name="The Broad Institute Genome Sequencing Center for Infectious Disease"/>
            <person name="Cerqueira G."/>
            <person name="Feldgarden M."/>
            <person name="Courvalin P."/>
            <person name="Perichon B."/>
            <person name="Grillot-Courvalin C."/>
            <person name="Clermont D."/>
            <person name="Rocha E."/>
            <person name="Yoon E.-J."/>
            <person name="Nemec A."/>
            <person name="Walker B."/>
            <person name="Young S.K."/>
            <person name="Zeng Q."/>
            <person name="Gargeya S."/>
            <person name="Fitzgerald M."/>
            <person name="Haas B."/>
            <person name="Abouelleil A."/>
            <person name="Alvarado L."/>
            <person name="Arachchi H.M."/>
            <person name="Berlin A.M."/>
            <person name="Chapman S.B."/>
            <person name="Dewar J."/>
            <person name="Goldberg J."/>
            <person name="Griggs A."/>
            <person name="Gujja S."/>
            <person name="Hansen M."/>
            <person name="Howarth C."/>
            <person name="Imamovic A."/>
            <person name="Larimer J."/>
            <person name="McCowan C."/>
            <person name="Murphy C."/>
            <person name="Neiman D."/>
            <person name="Pearson M."/>
            <person name="Priest M."/>
            <person name="Roberts A."/>
            <person name="Saif S."/>
            <person name="Shea T."/>
            <person name="Sisk P."/>
            <person name="Sykes S."/>
            <person name="Wortman J."/>
            <person name="Nusbaum C."/>
            <person name="Birren B."/>
        </authorList>
    </citation>
    <scope>NUCLEOTIDE SEQUENCE [LARGE SCALE GENOMIC DNA]</scope>
    <source>
        <strain evidence="1 2">CIP 81.8</strain>
    </source>
</reference>
<dbReference type="SUPFAM" id="SSF52343">
    <property type="entry name" value="Ferredoxin reductase-like, C-terminal NADP-linked domain"/>
    <property type="match status" value="1"/>
</dbReference>
<organism evidence="1 2">
    <name type="scientific">Acinetobacter calcoaceticus DSM 30006 = CIP 81.8</name>
    <dbReference type="NCBI Taxonomy" id="981331"/>
    <lineage>
        <taxon>Bacteria</taxon>
        <taxon>Pseudomonadati</taxon>
        <taxon>Pseudomonadota</taxon>
        <taxon>Gammaproteobacteria</taxon>
        <taxon>Moraxellales</taxon>
        <taxon>Moraxellaceae</taxon>
        <taxon>Acinetobacter</taxon>
        <taxon>Acinetobacter calcoaceticus/baumannii complex</taxon>
    </lineage>
</organism>
<comment type="caution">
    <text evidence="1">The sequence shown here is derived from an EMBL/GenBank/DDBJ whole genome shotgun (WGS) entry which is preliminary data.</text>
</comment>